<comment type="caution">
    <text evidence="1">The sequence shown here is derived from an EMBL/GenBank/DDBJ whole genome shotgun (WGS) entry which is preliminary data.</text>
</comment>
<dbReference type="AlphaFoldDB" id="A0A3D9IX16"/>
<organism evidence="1 2">
    <name type="scientific">Cohnella lupini</name>
    <dbReference type="NCBI Taxonomy" id="1294267"/>
    <lineage>
        <taxon>Bacteria</taxon>
        <taxon>Bacillati</taxon>
        <taxon>Bacillota</taxon>
        <taxon>Bacilli</taxon>
        <taxon>Bacillales</taxon>
        <taxon>Paenibacillaceae</taxon>
        <taxon>Cohnella</taxon>
    </lineage>
</organism>
<accession>A0A3D9IX16</accession>
<gene>
    <name evidence="1" type="ORF">DFP95_101144</name>
</gene>
<dbReference type="RefSeq" id="WP_115990651.1">
    <property type="nucleotide sequence ID" value="NZ_QRDY01000001.1"/>
</dbReference>
<evidence type="ECO:0000313" key="2">
    <source>
        <dbReference type="Proteomes" id="UP000256869"/>
    </source>
</evidence>
<sequence>MRNSIEEKTLSKAKLPQLYALQLERILARGLASSEIIELLRTSNEAELAERVDSEVKWERLLEYAKDNWPVMESAVLDGYSFPFITIGGIKSLLAIKFLKLEGTDYRITDDRLEGLRLTEADYNVLRSMIPPYWKFIRDDTAALPSGEVEITISF</sequence>
<keyword evidence="2" id="KW-1185">Reference proteome</keyword>
<evidence type="ECO:0000313" key="1">
    <source>
        <dbReference type="EMBL" id="RED65656.1"/>
    </source>
</evidence>
<dbReference type="OrthoDB" id="2657532at2"/>
<protein>
    <submittedName>
        <fullName evidence="1">Uncharacterized protein</fullName>
    </submittedName>
</protein>
<reference evidence="1 2" key="1">
    <citation type="submission" date="2018-07" db="EMBL/GenBank/DDBJ databases">
        <title>Genomic Encyclopedia of Type Strains, Phase III (KMG-III): the genomes of soil and plant-associated and newly described type strains.</title>
        <authorList>
            <person name="Whitman W."/>
        </authorList>
    </citation>
    <scope>NUCLEOTIDE SEQUENCE [LARGE SCALE GENOMIC DNA]</scope>
    <source>
        <strain evidence="1 2">CECT 8236</strain>
    </source>
</reference>
<dbReference type="EMBL" id="QRDY01000001">
    <property type="protein sequence ID" value="RED65656.1"/>
    <property type="molecule type" value="Genomic_DNA"/>
</dbReference>
<name>A0A3D9IX16_9BACL</name>
<dbReference type="Proteomes" id="UP000256869">
    <property type="component" value="Unassembled WGS sequence"/>
</dbReference>
<proteinExistence type="predicted"/>